<feature type="compositionally biased region" description="Polar residues" evidence="1">
    <location>
        <begin position="174"/>
        <end position="187"/>
    </location>
</feature>
<comment type="caution">
    <text evidence="3">The sequence shown here is derived from an EMBL/GenBank/DDBJ whole genome shotgun (WGS) entry which is preliminary data.</text>
</comment>
<gene>
    <name evidence="3" type="ORF">B0H17DRAFT_1213732</name>
</gene>
<sequence length="509" mass="57194">MPPSAPWVEELTLPELNQTLGADRLIKEVQLKITNKTTTKELQAYLGSYGLPISGPNKGVLVDRLRTYANDREQWIGLFQPRVKRSRGDLSGSRLNTHSGKRIVSQFGQIEPETEYPSKRVAVRGQREINNAEITTNNEWAAAALTSAPWAMPSTSRSLQPASDEDDDGDQITEPRTSSGCNHTPNETLGAPPSDDNNERLPTMISALSSQVAALSDLIQRPQREEPRKTDIRLRRIEREIKGMKSQILGVHSGISALLATESRGGQPSSTALPPRAAAAAPGASMAYHRVVPSTSTFVPAEAIEPENLTIVLLENDEEFTFDNGRVPVPPNIHFSSDIPRLFREWESSTLLTVNGRGIAIKYWPLFYQRRKQGRSHKNGAWDKIRTVWGNWKFLVEECQRFPSEEDFWARYSTAGVRLRYQQILDALKEARESQEKSDAAAARRFFHDNLDHPDADGAFAYTKTGQRRIKEKDSAVAEIWRELLANNAEIARRDGDDSEPRFPRFTRI</sequence>
<proteinExistence type="predicted"/>
<reference evidence="3" key="1">
    <citation type="submission" date="2023-03" db="EMBL/GenBank/DDBJ databases">
        <title>Massive genome expansion in bonnet fungi (Mycena s.s.) driven by repeated elements and novel gene families across ecological guilds.</title>
        <authorList>
            <consortium name="Lawrence Berkeley National Laboratory"/>
            <person name="Harder C.B."/>
            <person name="Miyauchi S."/>
            <person name="Viragh M."/>
            <person name="Kuo A."/>
            <person name="Thoen E."/>
            <person name="Andreopoulos B."/>
            <person name="Lu D."/>
            <person name="Skrede I."/>
            <person name="Drula E."/>
            <person name="Henrissat B."/>
            <person name="Morin E."/>
            <person name="Kohler A."/>
            <person name="Barry K."/>
            <person name="LaButti K."/>
            <person name="Morin E."/>
            <person name="Salamov A."/>
            <person name="Lipzen A."/>
            <person name="Mereny Z."/>
            <person name="Hegedus B."/>
            <person name="Baldrian P."/>
            <person name="Stursova M."/>
            <person name="Weitz H."/>
            <person name="Taylor A."/>
            <person name="Grigoriev I.V."/>
            <person name="Nagy L.G."/>
            <person name="Martin F."/>
            <person name="Kauserud H."/>
        </authorList>
    </citation>
    <scope>NUCLEOTIDE SEQUENCE</scope>
    <source>
        <strain evidence="3">CBHHK067</strain>
    </source>
</reference>
<feature type="domain" description="SAP" evidence="2">
    <location>
        <begin position="38"/>
        <end position="68"/>
    </location>
</feature>
<dbReference type="Pfam" id="PF02037">
    <property type="entry name" value="SAP"/>
    <property type="match status" value="1"/>
</dbReference>
<evidence type="ECO:0000256" key="1">
    <source>
        <dbReference type="SAM" id="MobiDB-lite"/>
    </source>
</evidence>
<organism evidence="3 4">
    <name type="scientific">Mycena rosella</name>
    <name type="common">Pink bonnet</name>
    <name type="synonym">Agaricus rosellus</name>
    <dbReference type="NCBI Taxonomy" id="1033263"/>
    <lineage>
        <taxon>Eukaryota</taxon>
        <taxon>Fungi</taxon>
        <taxon>Dikarya</taxon>
        <taxon>Basidiomycota</taxon>
        <taxon>Agaricomycotina</taxon>
        <taxon>Agaricomycetes</taxon>
        <taxon>Agaricomycetidae</taxon>
        <taxon>Agaricales</taxon>
        <taxon>Marasmiineae</taxon>
        <taxon>Mycenaceae</taxon>
        <taxon>Mycena</taxon>
    </lineage>
</organism>
<keyword evidence="4" id="KW-1185">Reference proteome</keyword>
<accession>A0AAD7G4T5</accession>
<protein>
    <recommendedName>
        <fullName evidence="2">SAP domain-containing protein</fullName>
    </recommendedName>
</protein>
<evidence type="ECO:0000259" key="2">
    <source>
        <dbReference type="Pfam" id="PF02037"/>
    </source>
</evidence>
<name>A0AAD7G4T5_MYCRO</name>
<feature type="region of interest" description="Disordered" evidence="1">
    <location>
        <begin position="149"/>
        <end position="201"/>
    </location>
</feature>
<dbReference type="AlphaFoldDB" id="A0AAD7G4T5"/>
<dbReference type="Proteomes" id="UP001221757">
    <property type="component" value="Unassembled WGS sequence"/>
</dbReference>
<dbReference type="EMBL" id="JARKIE010000298">
    <property type="protein sequence ID" value="KAJ7656624.1"/>
    <property type="molecule type" value="Genomic_DNA"/>
</dbReference>
<dbReference type="InterPro" id="IPR003034">
    <property type="entry name" value="SAP_dom"/>
</dbReference>
<evidence type="ECO:0000313" key="3">
    <source>
        <dbReference type="EMBL" id="KAJ7656624.1"/>
    </source>
</evidence>
<evidence type="ECO:0000313" key="4">
    <source>
        <dbReference type="Proteomes" id="UP001221757"/>
    </source>
</evidence>